<proteinExistence type="predicted"/>
<reference evidence="1" key="1">
    <citation type="journal article" date="2020" name="New Phytol.">
        <title>Comparative genomics reveals dynamic genome evolution in host specialist ectomycorrhizal fungi.</title>
        <authorList>
            <person name="Lofgren L.A."/>
            <person name="Nguyen N.H."/>
            <person name="Vilgalys R."/>
            <person name="Ruytinx J."/>
            <person name="Liao H.L."/>
            <person name="Branco S."/>
            <person name="Kuo A."/>
            <person name="LaButti K."/>
            <person name="Lipzen A."/>
            <person name="Andreopoulos W."/>
            <person name="Pangilinan J."/>
            <person name="Riley R."/>
            <person name="Hundley H."/>
            <person name="Na H."/>
            <person name="Barry K."/>
            <person name="Grigoriev I.V."/>
            <person name="Stajich J.E."/>
            <person name="Kennedy P.G."/>
        </authorList>
    </citation>
    <scope>NUCLEOTIDE SEQUENCE</scope>
    <source>
        <strain evidence="1">MN1</strain>
    </source>
</reference>
<organism evidence="1 2">
    <name type="scientific">Suillus subaureus</name>
    <dbReference type="NCBI Taxonomy" id="48587"/>
    <lineage>
        <taxon>Eukaryota</taxon>
        <taxon>Fungi</taxon>
        <taxon>Dikarya</taxon>
        <taxon>Basidiomycota</taxon>
        <taxon>Agaricomycotina</taxon>
        <taxon>Agaricomycetes</taxon>
        <taxon>Agaricomycetidae</taxon>
        <taxon>Boletales</taxon>
        <taxon>Suillineae</taxon>
        <taxon>Suillaceae</taxon>
        <taxon>Suillus</taxon>
    </lineage>
</organism>
<accession>A0A9P7ARH4</accession>
<name>A0A9P7ARH4_9AGAM</name>
<evidence type="ECO:0000313" key="2">
    <source>
        <dbReference type="Proteomes" id="UP000807769"/>
    </source>
</evidence>
<dbReference type="RefSeq" id="XP_041185148.1">
    <property type="nucleotide sequence ID" value="XM_041337503.1"/>
</dbReference>
<dbReference type="GeneID" id="64631519"/>
<protein>
    <submittedName>
        <fullName evidence="1">Uncharacterized protein</fullName>
    </submittedName>
</protein>
<feature type="non-terminal residue" evidence="1">
    <location>
        <position position="52"/>
    </location>
</feature>
<comment type="caution">
    <text evidence="1">The sequence shown here is derived from an EMBL/GenBank/DDBJ whole genome shotgun (WGS) entry which is preliminary data.</text>
</comment>
<dbReference type="AlphaFoldDB" id="A0A9P7ARH4"/>
<evidence type="ECO:0000313" key="1">
    <source>
        <dbReference type="EMBL" id="KAG1794708.1"/>
    </source>
</evidence>
<dbReference type="Proteomes" id="UP000807769">
    <property type="component" value="Unassembled WGS sequence"/>
</dbReference>
<keyword evidence="2" id="KW-1185">Reference proteome</keyword>
<gene>
    <name evidence="1" type="ORF">BJ212DRAFT_1412485</name>
</gene>
<sequence>DVDDNMIRHSRRSHMAERSTVAKTCHLFGMWDAIFECKKWTLRVSRITIGAG</sequence>
<dbReference type="EMBL" id="JABBWG010000368">
    <property type="protein sequence ID" value="KAG1794708.1"/>
    <property type="molecule type" value="Genomic_DNA"/>
</dbReference>